<organism evidence="6 7">
    <name type="scientific">Candidatus Thiodiazotropha taylori</name>
    <dbReference type="NCBI Taxonomy" id="2792791"/>
    <lineage>
        <taxon>Bacteria</taxon>
        <taxon>Pseudomonadati</taxon>
        <taxon>Pseudomonadota</taxon>
        <taxon>Gammaproteobacteria</taxon>
        <taxon>Chromatiales</taxon>
        <taxon>Sedimenticolaceae</taxon>
        <taxon>Candidatus Thiodiazotropha</taxon>
    </lineage>
</organism>
<dbReference type="PANTHER" id="PTHR11715:SF3">
    <property type="entry name" value="GLYCINE CLEAVAGE SYSTEM H PROTEIN-RELATED"/>
    <property type="match status" value="1"/>
</dbReference>
<evidence type="ECO:0000259" key="5">
    <source>
        <dbReference type="PROSITE" id="PS50968"/>
    </source>
</evidence>
<comment type="similarity">
    <text evidence="1 3">Belongs to the GcvH family.</text>
</comment>
<dbReference type="InterPro" id="IPR002930">
    <property type="entry name" value="GCV_H"/>
</dbReference>
<evidence type="ECO:0000256" key="1">
    <source>
        <dbReference type="ARBA" id="ARBA00009249"/>
    </source>
</evidence>
<name>A0A944QS22_9GAMM</name>
<dbReference type="PROSITE" id="PS50968">
    <property type="entry name" value="BIOTINYL_LIPOYL"/>
    <property type="match status" value="1"/>
</dbReference>
<comment type="subunit">
    <text evidence="3">The glycine cleavage system is composed of four proteins: P, T, L and H.</text>
</comment>
<comment type="function">
    <text evidence="3">The glycine cleavage system catalyzes the degradation of glycine. The H protein shuttles the methylamine group of glycine from the P protein to the T protein.</text>
</comment>
<dbReference type="GO" id="GO:0005829">
    <property type="term" value="C:cytosol"/>
    <property type="evidence" value="ECO:0007669"/>
    <property type="project" value="TreeGrafter"/>
</dbReference>
<evidence type="ECO:0000313" key="7">
    <source>
        <dbReference type="Proteomes" id="UP000770889"/>
    </source>
</evidence>
<dbReference type="HAMAP" id="MF_00272">
    <property type="entry name" value="GcvH"/>
    <property type="match status" value="1"/>
</dbReference>
<feature type="modified residue" description="N6-lipoyllysine" evidence="3 4">
    <location>
        <position position="65"/>
    </location>
</feature>
<protein>
    <recommendedName>
        <fullName evidence="3">Glycine cleavage system H protein</fullName>
    </recommendedName>
</protein>
<dbReference type="GO" id="GO:0019464">
    <property type="term" value="P:glycine decarboxylation via glycine cleavage system"/>
    <property type="evidence" value="ECO:0007669"/>
    <property type="project" value="UniProtKB-UniRule"/>
</dbReference>
<dbReference type="NCBIfam" id="NF002270">
    <property type="entry name" value="PRK01202.1"/>
    <property type="match status" value="1"/>
</dbReference>
<comment type="caution">
    <text evidence="6">The sequence shown here is derived from an EMBL/GenBank/DDBJ whole genome shotgun (WGS) entry which is preliminary data.</text>
</comment>
<feature type="domain" description="Lipoyl-binding" evidence="5">
    <location>
        <begin position="24"/>
        <end position="106"/>
    </location>
</feature>
<dbReference type="PROSITE" id="PS00189">
    <property type="entry name" value="LIPOYL"/>
    <property type="match status" value="1"/>
</dbReference>
<dbReference type="PANTHER" id="PTHR11715">
    <property type="entry name" value="GLYCINE CLEAVAGE SYSTEM H PROTEIN"/>
    <property type="match status" value="1"/>
</dbReference>
<dbReference type="Gene3D" id="2.40.50.100">
    <property type="match status" value="1"/>
</dbReference>
<dbReference type="EMBL" id="JAHHGM010000001">
    <property type="protein sequence ID" value="MBT2987572.1"/>
    <property type="molecule type" value="Genomic_DNA"/>
</dbReference>
<dbReference type="InterPro" id="IPR011053">
    <property type="entry name" value="Single_hybrid_motif"/>
</dbReference>
<evidence type="ECO:0000313" key="6">
    <source>
        <dbReference type="EMBL" id="MBT2987572.1"/>
    </source>
</evidence>
<dbReference type="InterPro" id="IPR017453">
    <property type="entry name" value="GCV_H_sub"/>
</dbReference>
<evidence type="ECO:0000256" key="2">
    <source>
        <dbReference type="ARBA" id="ARBA00022823"/>
    </source>
</evidence>
<accession>A0A944QS22</accession>
<comment type="cofactor">
    <cofactor evidence="3">
        <name>(R)-lipoate</name>
        <dbReference type="ChEBI" id="CHEBI:83088"/>
    </cofactor>
    <text evidence="3">Binds 1 lipoyl cofactor covalently.</text>
</comment>
<reference evidence="6 7" key="1">
    <citation type="submission" date="2021-05" db="EMBL/GenBank/DDBJ databases">
        <title>Genetic and Functional Diversity in Clade A Lucinid endosymbionts from the Bahamas.</title>
        <authorList>
            <person name="Giani N.M."/>
            <person name="Engel A.S."/>
            <person name="Campbell B.J."/>
        </authorList>
    </citation>
    <scope>NUCLEOTIDE SEQUENCE [LARGE SCALE GENOMIC DNA]</scope>
    <source>
        <strain evidence="6">LUC16012Gg_MoonRockCtena</strain>
    </source>
</reference>
<dbReference type="Proteomes" id="UP000770889">
    <property type="component" value="Unassembled WGS sequence"/>
</dbReference>
<dbReference type="CDD" id="cd06848">
    <property type="entry name" value="GCS_H"/>
    <property type="match status" value="1"/>
</dbReference>
<keyword evidence="2 3" id="KW-0450">Lipoyl</keyword>
<dbReference type="NCBIfam" id="TIGR00527">
    <property type="entry name" value="gcvH"/>
    <property type="match status" value="1"/>
</dbReference>
<evidence type="ECO:0000256" key="3">
    <source>
        <dbReference type="HAMAP-Rule" id="MF_00272"/>
    </source>
</evidence>
<sequence length="130" mass="13893">MNTTPTDRRYAKSHEWIKDEGDGSYTIGITDHAQELLGDLVFVDLPEVGSQVEAGGDCAVVESVKAASDVYSPVTGEVIAINEALDGAPETINEDAYGTGWMFKVKLSDASGMDELLDADGYEAMIADED</sequence>
<dbReference type="GO" id="GO:0009249">
    <property type="term" value="P:protein lipoylation"/>
    <property type="evidence" value="ECO:0007669"/>
    <property type="project" value="TreeGrafter"/>
</dbReference>
<dbReference type="GO" id="GO:0005960">
    <property type="term" value="C:glycine cleavage complex"/>
    <property type="evidence" value="ECO:0007669"/>
    <property type="project" value="InterPro"/>
</dbReference>
<proteinExistence type="inferred from homology"/>
<dbReference type="InterPro" id="IPR033753">
    <property type="entry name" value="GCV_H/Fam206"/>
</dbReference>
<dbReference type="InterPro" id="IPR000089">
    <property type="entry name" value="Biotin_lipoyl"/>
</dbReference>
<dbReference type="InterPro" id="IPR003016">
    <property type="entry name" value="2-oxoA_DH_lipoyl-BS"/>
</dbReference>
<dbReference type="Pfam" id="PF01597">
    <property type="entry name" value="GCV_H"/>
    <property type="match status" value="1"/>
</dbReference>
<evidence type="ECO:0000256" key="4">
    <source>
        <dbReference type="PIRSR" id="PIRSR617453-50"/>
    </source>
</evidence>
<dbReference type="SUPFAM" id="SSF51230">
    <property type="entry name" value="Single hybrid motif"/>
    <property type="match status" value="1"/>
</dbReference>
<gene>
    <name evidence="3 6" type="primary">gcvH</name>
    <name evidence="6" type="ORF">KME65_01285</name>
</gene>
<dbReference type="AlphaFoldDB" id="A0A944QS22"/>